<evidence type="ECO:0000313" key="11">
    <source>
        <dbReference type="EMBL" id="CAG6500071.1"/>
    </source>
</evidence>
<keyword evidence="7" id="KW-1015">Disulfide bond</keyword>
<feature type="region of interest" description="Disordered" evidence="8">
    <location>
        <begin position="25"/>
        <end position="51"/>
    </location>
</feature>
<evidence type="ECO:0000256" key="1">
    <source>
        <dbReference type="ARBA" id="ARBA00008455"/>
    </source>
</evidence>
<dbReference type="Gene3D" id="3.90.70.10">
    <property type="entry name" value="Cysteine proteinases"/>
    <property type="match status" value="1"/>
</dbReference>
<feature type="signal peptide" evidence="9">
    <location>
        <begin position="1"/>
        <end position="16"/>
    </location>
</feature>
<feature type="chain" id="PRO_5033668761" evidence="9">
    <location>
        <begin position="17"/>
        <end position="359"/>
    </location>
</feature>
<feature type="domain" description="Peptidase C1A papain C-terminal" evidence="10">
    <location>
        <begin position="104"/>
        <end position="345"/>
    </location>
</feature>
<organism evidence="11">
    <name type="scientific">Culex pipiens</name>
    <name type="common">House mosquito</name>
    <dbReference type="NCBI Taxonomy" id="7175"/>
    <lineage>
        <taxon>Eukaryota</taxon>
        <taxon>Metazoa</taxon>
        <taxon>Ecdysozoa</taxon>
        <taxon>Arthropoda</taxon>
        <taxon>Hexapoda</taxon>
        <taxon>Insecta</taxon>
        <taxon>Pterygota</taxon>
        <taxon>Neoptera</taxon>
        <taxon>Endopterygota</taxon>
        <taxon>Diptera</taxon>
        <taxon>Nematocera</taxon>
        <taxon>Culicoidea</taxon>
        <taxon>Culicidae</taxon>
        <taxon>Culicinae</taxon>
        <taxon>Culicini</taxon>
        <taxon>Culex</taxon>
        <taxon>Culex</taxon>
    </lineage>
</organism>
<dbReference type="EMBL" id="HBUE01139523">
    <property type="protein sequence ID" value="CAG6500071.1"/>
    <property type="molecule type" value="Transcribed_RNA"/>
</dbReference>
<dbReference type="FunFam" id="3.90.70.10:FF:000031">
    <property type="entry name" value="Cathepsin B"/>
    <property type="match status" value="1"/>
</dbReference>
<dbReference type="InterPro" id="IPR025660">
    <property type="entry name" value="Pept_his_AS"/>
</dbReference>
<accession>A0A8D8CUY9</accession>
<dbReference type="GO" id="GO:0006508">
    <property type="term" value="P:proteolysis"/>
    <property type="evidence" value="ECO:0007669"/>
    <property type="project" value="UniProtKB-KW"/>
</dbReference>
<evidence type="ECO:0000256" key="7">
    <source>
        <dbReference type="ARBA" id="ARBA00023157"/>
    </source>
</evidence>
<sequence>MIRAILLLVCCQAALSFDSSSFSKQAQVPGQNQNQNQNQNSPQQQAASRASANIAAMVRNRTNSWTAGAPRQPLSSYRVGVNMEELESKRLKPGILILKEDIDLPEQFDARDKWPQCSSLREVRNQGCCGSCWAISAAEAFTDRWCIHSPEHTTFSFGSFDLISCCHSCGDGCQGGVLGPAWDYWVQKGVSSGGPYNSKQGCHSYPFDTCHSPDEDDDAPKCSRKCQSSYSVQDVSKDRRFGRVAYSVVADEHRIMEEIFVNGPVQAAFQVYLDFKTYKSGVYRHVTGPLEGGHAIKILGWGVENGTKYWLCSNSWGEDWGDHGFFKIVRGENHLGIESDVHAGLPHYRKHKEMFEYDY</sequence>
<evidence type="ECO:0000256" key="9">
    <source>
        <dbReference type="SAM" id="SignalP"/>
    </source>
</evidence>
<evidence type="ECO:0000259" key="10">
    <source>
        <dbReference type="SMART" id="SM00645"/>
    </source>
</evidence>
<name>A0A8D8CUY9_CULPI</name>
<evidence type="ECO:0000256" key="6">
    <source>
        <dbReference type="ARBA" id="ARBA00023145"/>
    </source>
</evidence>
<dbReference type="SMART" id="SM00645">
    <property type="entry name" value="Pept_C1"/>
    <property type="match status" value="1"/>
</dbReference>
<dbReference type="AlphaFoldDB" id="A0A8D8CUY9"/>
<comment type="similarity">
    <text evidence="1">Belongs to the peptidase C1 family.</text>
</comment>
<evidence type="ECO:0000256" key="4">
    <source>
        <dbReference type="ARBA" id="ARBA00022801"/>
    </source>
</evidence>
<evidence type="ECO:0000256" key="2">
    <source>
        <dbReference type="ARBA" id="ARBA00022670"/>
    </source>
</evidence>
<evidence type="ECO:0000256" key="5">
    <source>
        <dbReference type="ARBA" id="ARBA00022807"/>
    </source>
</evidence>
<keyword evidence="4" id="KW-0378">Hydrolase</keyword>
<protein>
    <submittedName>
        <fullName evidence="11">Cathepsin B</fullName>
    </submittedName>
</protein>
<dbReference type="InterPro" id="IPR000668">
    <property type="entry name" value="Peptidase_C1A_C"/>
</dbReference>
<evidence type="ECO:0000256" key="3">
    <source>
        <dbReference type="ARBA" id="ARBA00022729"/>
    </source>
</evidence>
<dbReference type="PANTHER" id="PTHR12411">
    <property type="entry name" value="CYSTEINE PROTEASE FAMILY C1-RELATED"/>
    <property type="match status" value="1"/>
</dbReference>
<evidence type="ECO:0000256" key="8">
    <source>
        <dbReference type="SAM" id="MobiDB-lite"/>
    </source>
</evidence>
<dbReference type="CDD" id="cd02620">
    <property type="entry name" value="Peptidase_C1A_CathepsinB"/>
    <property type="match status" value="1"/>
</dbReference>
<proteinExistence type="inferred from homology"/>
<keyword evidence="5" id="KW-0788">Thiol protease</keyword>
<keyword evidence="6" id="KW-0865">Zymogen</keyword>
<dbReference type="SUPFAM" id="SSF54001">
    <property type="entry name" value="Cysteine proteinases"/>
    <property type="match status" value="1"/>
</dbReference>
<dbReference type="PROSITE" id="PS00139">
    <property type="entry name" value="THIOL_PROTEASE_CYS"/>
    <property type="match status" value="1"/>
</dbReference>
<dbReference type="InterPro" id="IPR000169">
    <property type="entry name" value="Pept_cys_AS"/>
</dbReference>
<dbReference type="PROSITE" id="PS00639">
    <property type="entry name" value="THIOL_PROTEASE_HIS"/>
    <property type="match status" value="1"/>
</dbReference>
<dbReference type="InterPro" id="IPR013128">
    <property type="entry name" value="Peptidase_C1A"/>
</dbReference>
<reference evidence="11" key="1">
    <citation type="submission" date="2021-05" db="EMBL/GenBank/DDBJ databases">
        <authorList>
            <person name="Alioto T."/>
            <person name="Alioto T."/>
            <person name="Gomez Garrido J."/>
        </authorList>
    </citation>
    <scope>NUCLEOTIDE SEQUENCE</scope>
</reference>
<dbReference type="InterPro" id="IPR038765">
    <property type="entry name" value="Papain-like_cys_pep_sf"/>
</dbReference>
<keyword evidence="2" id="KW-0645">Protease</keyword>
<dbReference type="GO" id="GO:0008234">
    <property type="term" value="F:cysteine-type peptidase activity"/>
    <property type="evidence" value="ECO:0007669"/>
    <property type="project" value="UniProtKB-KW"/>
</dbReference>
<dbReference type="Pfam" id="PF00112">
    <property type="entry name" value="Peptidase_C1"/>
    <property type="match status" value="1"/>
</dbReference>
<keyword evidence="3 9" id="KW-0732">Signal</keyword>
<dbReference type="PRINTS" id="PR00705">
    <property type="entry name" value="PAPAIN"/>
</dbReference>
<dbReference type="EMBL" id="HBUE01139524">
    <property type="protein sequence ID" value="CAG6500072.1"/>
    <property type="molecule type" value="Transcribed_RNA"/>
</dbReference>